<dbReference type="InterPro" id="IPR007372">
    <property type="entry name" value="Lipid/polyisoprenoid-bd_YceI"/>
</dbReference>
<gene>
    <name evidence="3" type="ORF">LBV24_04390</name>
</gene>
<dbReference type="EMBL" id="JAIUJS010000002">
    <property type="protein sequence ID" value="MCA0152442.1"/>
    <property type="molecule type" value="Genomic_DNA"/>
</dbReference>
<keyword evidence="4" id="KW-1185">Reference proteome</keyword>
<proteinExistence type="predicted"/>
<comment type="caution">
    <text evidence="3">The sequence shown here is derived from an EMBL/GenBank/DDBJ whole genome shotgun (WGS) entry which is preliminary data.</text>
</comment>
<feature type="signal peptide" evidence="1">
    <location>
        <begin position="1"/>
        <end position="19"/>
    </location>
</feature>
<name>A0ABS7Y0R5_9FLAO</name>
<organism evidence="3 4">
    <name type="scientific">Winogradskyella vincentii</name>
    <dbReference type="NCBI Taxonomy" id="2877122"/>
    <lineage>
        <taxon>Bacteria</taxon>
        <taxon>Pseudomonadati</taxon>
        <taxon>Bacteroidota</taxon>
        <taxon>Flavobacteriia</taxon>
        <taxon>Flavobacteriales</taxon>
        <taxon>Flavobacteriaceae</taxon>
        <taxon>Winogradskyella</taxon>
    </lineage>
</organism>
<dbReference type="Gene3D" id="2.40.128.110">
    <property type="entry name" value="Lipid/polyisoprenoid-binding, YceI-like"/>
    <property type="match status" value="1"/>
</dbReference>
<dbReference type="SMART" id="SM00867">
    <property type="entry name" value="YceI"/>
    <property type="match status" value="1"/>
</dbReference>
<protein>
    <submittedName>
        <fullName evidence="3">YceI family protein</fullName>
    </submittedName>
</protein>
<evidence type="ECO:0000256" key="1">
    <source>
        <dbReference type="SAM" id="SignalP"/>
    </source>
</evidence>
<dbReference type="PANTHER" id="PTHR34406">
    <property type="entry name" value="PROTEIN YCEI"/>
    <property type="match status" value="1"/>
</dbReference>
<evidence type="ECO:0000313" key="3">
    <source>
        <dbReference type="EMBL" id="MCA0152442.1"/>
    </source>
</evidence>
<dbReference type="Pfam" id="PF04264">
    <property type="entry name" value="YceI"/>
    <property type="match status" value="1"/>
</dbReference>
<accession>A0ABS7Y0R5</accession>
<dbReference type="Proteomes" id="UP001198402">
    <property type="component" value="Unassembled WGS sequence"/>
</dbReference>
<sequence>MPRLLLLFLCLFSFGFANTQESSIDFVIKNLGVNVDGHFNTFNIVAEISNEGQLKSITSSITVSSIETGIDSRDEHILEEDYFDAKNHSSIVMKSTKIKVLKSNNYEVTASLSIKGKTKTIKIPVTIKQEENTYVITSYFEINRKDFDVGGGGFILGKTVKINVKHYQDY</sequence>
<reference evidence="4" key="1">
    <citation type="submission" date="2023-07" db="EMBL/GenBank/DDBJ databases">
        <authorList>
            <person name="Yue Y."/>
        </authorList>
    </citation>
    <scope>NUCLEOTIDE SEQUENCE [LARGE SCALE GENOMIC DNA]</scope>
    <source>
        <strain evidence="4">2Y89</strain>
    </source>
</reference>
<keyword evidence="1" id="KW-0732">Signal</keyword>
<feature type="domain" description="Lipid/polyisoprenoid-binding YceI-like" evidence="2">
    <location>
        <begin position="13"/>
        <end position="167"/>
    </location>
</feature>
<feature type="chain" id="PRO_5047449177" evidence="1">
    <location>
        <begin position="20"/>
        <end position="170"/>
    </location>
</feature>
<dbReference type="SUPFAM" id="SSF101874">
    <property type="entry name" value="YceI-like"/>
    <property type="match status" value="1"/>
</dbReference>
<dbReference type="PANTHER" id="PTHR34406:SF1">
    <property type="entry name" value="PROTEIN YCEI"/>
    <property type="match status" value="1"/>
</dbReference>
<dbReference type="RefSeq" id="WP_224477377.1">
    <property type="nucleotide sequence ID" value="NZ_JAIUJS010000002.1"/>
</dbReference>
<dbReference type="InterPro" id="IPR036761">
    <property type="entry name" value="TTHA0802/YceI-like_sf"/>
</dbReference>
<evidence type="ECO:0000313" key="4">
    <source>
        <dbReference type="Proteomes" id="UP001198402"/>
    </source>
</evidence>
<evidence type="ECO:0000259" key="2">
    <source>
        <dbReference type="SMART" id="SM00867"/>
    </source>
</evidence>